<proteinExistence type="predicted"/>
<dbReference type="Proteomes" id="UP001732700">
    <property type="component" value="Chromosome 7C"/>
</dbReference>
<protein>
    <submittedName>
        <fullName evidence="1">Uncharacterized protein</fullName>
    </submittedName>
</protein>
<evidence type="ECO:0000313" key="1">
    <source>
        <dbReference type="EnsemblPlants" id="AVESA.00010b.r2.7CG0673990.1.CDS"/>
    </source>
</evidence>
<dbReference type="EnsemblPlants" id="AVESA.00010b.r2.7CG0673990.1">
    <property type="protein sequence ID" value="AVESA.00010b.r2.7CG0673990.1.CDS"/>
    <property type="gene ID" value="AVESA.00010b.r2.7CG0673990"/>
</dbReference>
<evidence type="ECO:0000313" key="2">
    <source>
        <dbReference type="Proteomes" id="UP001732700"/>
    </source>
</evidence>
<name>A0ACD6A009_AVESA</name>
<keyword evidence="2" id="KW-1185">Reference proteome</keyword>
<sequence>MASLSNSNLASQGYAPLPLTPCPICGKRLVTDISKAGTRPGIRYYKCEFYSMGQCSFFSWRERYARLLEGNGGTRSDGRDAVAATGLESEERESHVDESSGVSHAQSHGHDDLHPHEQSHGQSHEHAPRFTSRISVKQVVETVACFSEYKRWLVNEIGFGGILKLPMLQKLNLKFSAWIMRRVDVAGRAICISENKTLRFWEEDIHKVFGVPCGNRDVRGRDGSIMQQSIEFLKMSLGMDKAGAHSLRAAQEFLKRDINEDSSKVEKDWFQIAFVIFAMGHFLAPSTKYDYCQIGFWGAVANTEAIAQFNWCEYVLQVLLDAATKLQKDTMNKNGTVNMFGCHLFFPVFMLDNIDLGLFNTKHDVWIVSFDQVTIRRMTTMASDVGRNSESYTASPLRDASTVCYTRSKFSDVQETEAPNPVGGWQTADVGQSSATITPEHDGQNISAVPLLPFAPTAGNFGPNDYFAYIHNTFPQLAGDPIILLVKELNANSIRHIQIARHSTQLDMFKFTERLIRALGDRCICCRIRGHNDCLLKDRNTAPCNYFFVYLLFSLVSNGIIIVVIVNLNPP</sequence>
<organism evidence="1 2">
    <name type="scientific">Avena sativa</name>
    <name type="common">Oat</name>
    <dbReference type="NCBI Taxonomy" id="4498"/>
    <lineage>
        <taxon>Eukaryota</taxon>
        <taxon>Viridiplantae</taxon>
        <taxon>Streptophyta</taxon>
        <taxon>Embryophyta</taxon>
        <taxon>Tracheophyta</taxon>
        <taxon>Spermatophyta</taxon>
        <taxon>Magnoliopsida</taxon>
        <taxon>Liliopsida</taxon>
        <taxon>Poales</taxon>
        <taxon>Poaceae</taxon>
        <taxon>BOP clade</taxon>
        <taxon>Pooideae</taxon>
        <taxon>Poodae</taxon>
        <taxon>Poeae</taxon>
        <taxon>Poeae Chloroplast Group 1 (Aveneae type)</taxon>
        <taxon>Aveninae</taxon>
        <taxon>Avena</taxon>
    </lineage>
</organism>
<reference evidence="1" key="2">
    <citation type="submission" date="2025-09" db="UniProtKB">
        <authorList>
            <consortium name="EnsemblPlants"/>
        </authorList>
    </citation>
    <scope>IDENTIFICATION</scope>
</reference>
<reference evidence="1" key="1">
    <citation type="submission" date="2021-05" db="EMBL/GenBank/DDBJ databases">
        <authorList>
            <person name="Scholz U."/>
            <person name="Mascher M."/>
            <person name="Fiebig A."/>
        </authorList>
    </citation>
    <scope>NUCLEOTIDE SEQUENCE [LARGE SCALE GENOMIC DNA]</scope>
</reference>
<accession>A0ACD6A009</accession>